<comment type="caution">
    <text evidence="2">The sequence shown here is derived from an EMBL/GenBank/DDBJ whole genome shotgun (WGS) entry which is preliminary data.</text>
</comment>
<protein>
    <submittedName>
        <fullName evidence="2">Uncharacterized protein</fullName>
    </submittedName>
</protein>
<accession>A0A317JLL2</accession>
<evidence type="ECO:0000256" key="1">
    <source>
        <dbReference type="SAM" id="MobiDB-lite"/>
    </source>
</evidence>
<feature type="compositionally biased region" description="Basic and acidic residues" evidence="1">
    <location>
        <begin position="1"/>
        <end position="10"/>
    </location>
</feature>
<organism evidence="2 3">
    <name type="scientific">Candidatus Cerribacteria bacterium 'Amazon FNV 2010 28 9'</name>
    <dbReference type="NCBI Taxonomy" id="2081795"/>
    <lineage>
        <taxon>Bacteria</taxon>
        <taxon>Candidatus Cerribacteria</taxon>
    </lineage>
</organism>
<feature type="region of interest" description="Disordered" evidence="1">
    <location>
        <begin position="1"/>
        <end position="27"/>
    </location>
</feature>
<dbReference type="AlphaFoldDB" id="A0A317JLL2"/>
<evidence type="ECO:0000313" key="2">
    <source>
        <dbReference type="EMBL" id="PWU22459.1"/>
    </source>
</evidence>
<name>A0A317JLL2_9BACT</name>
<dbReference type="EMBL" id="PSRQ01000063">
    <property type="protein sequence ID" value="PWU22459.1"/>
    <property type="molecule type" value="Genomic_DNA"/>
</dbReference>
<dbReference type="Proteomes" id="UP000246104">
    <property type="component" value="Unassembled WGS sequence"/>
</dbReference>
<gene>
    <name evidence="2" type="ORF">C5B42_05995</name>
</gene>
<sequence length="65" mass="7569">MSHVEEKNEQGQKPNKSTQSETEIGYDLDSTENTLLRLARLKIVIAELEQSKHIKPETWTRQFDV</sequence>
<feature type="compositionally biased region" description="Polar residues" evidence="1">
    <location>
        <begin position="11"/>
        <end position="22"/>
    </location>
</feature>
<reference evidence="2 3" key="1">
    <citation type="submission" date="2018-02" db="EMBL/GenBank/DDBJ databases">
        <title>Genomic Reconstructions from Amazon Rainforest and Pasture Soil Reveal Novel Insights into the Physiology of Candidate Phyla in Tropical Sites.</title>
        <authorList>
            <person name="Kroeger M.E."/>
            <person name="Delmont T."/>
            <person name="Eren A.M."/>
            <person name="Guo J."/>
            <person name="Meyer K.M."/>
            <person name="Khan K."/>
            <person name="Rodrigues J.L.M."/>
            <person name="Bohannan B.J.M."/>
            <person name="Tringe S."/>
            <person name="Borges C.D."/>
            <person name="Tiedje J."/>
            <person name="Tsai S.M."/>
            <person name="Nusslein K."/>
        </authorList>
    </citation>
    <scope>NUCLEOTIDE SEQUENCE [LARGE SCALE GENOMIC DNA]</scope>
    <source>
        <strain evidence="2">Amazon FNV 2010 28 9</strain>
    </source>
</reference>
<evidence type="ECO:0000313" key="3">
    <source>
        <dbReference type="Proteomes" id="UP000246104"/>
    </source>
</evidence>
<proteinExistence type="predicted"/>